<proteinExistence type="predicted"/>
<evidence type="ECO:0000313" key="3">
    <source>
        <dbReference type="EMBL" id="PWL08199.1"/>
    </source>
</evidence>
<dbReference type="EMBL" id="LWMS01000025">
    <property type="protein sequence ID" value="PWL08199.1"/>
    <property type="molecule type" value="Genomic_DNA"/>
</dbReference>
<accession>A0A2A2HEK6</accession>
<evidence type="ECO:0008006" key="6">
    <source>
        <dbReference type="Google" id="ProtNLM"/>
    </source>
</evidence>
<evidence type="ECO:0000256" key="1">
    <source>
        <dbReference type="SAM" id="Phobius"/>
    </source>
</evidence>
<dbReference type="Proteomes" id="UP000246004">
    <property type="component" value="Unassembled WGS sequence"/>
</dbReference>
<protein>
    <recommendedName>
        <fullName evidence="6">Adhesin</fullName>
    </recommendedName>
</protein>
<feature type="transmembrane region" description="Helical" evidence="1">
    <location>
        <begin position="346"/>
        <end position="367"/>
    </location>
</feature>
<organism evidence="2 4">
    <name type="scientific">Methanosphaera cuniculi</name>
    <dbReference type="NCBI Taxonomy" id="1077256"/>
    <lineage>
        <taxon>Archaea</taxon>
        <taxon>Methanobacteriati</taxon>
        <taxon>Methanobacteriota</taxon>
        <taxon>Methanomada group</taxon>
        <taxon>Methanobacteria</taxon>
        <taxon>Methanobacteriales</taxon>
        <taxon>Methanobacteriaceae</taxon>
        <taxon>Methanosphaera</taxon>
    </lineage>
</organism>
<evidence type="ECO:0000313" key="4">
    <source>
        <dbReference type="Proteomes" id="UP000217528"/>
    </source>
</evidence>
<dbReference type="Proteomes" id="UP000217528">
    <property type="component" value="Unassembled WGS sequence"/>
</dbReference>
<reference evidence="3 5" key="1">
    <citation type="submission" date="2016-04" db="EMBL/GenBank/DDBJ databases">
        <title>Genome sequence of Methanosphaera cuniculi DSM 4103.</title>
        <authorList>
            <person name="Poehlein A."/>
            <person name="Seedorf H."/>
            <person name="Daniel R."/>
        </authorList>
    </citation>
    <scope>NUCLEOTIDE SEQUENCE [LARGE SCALE GENOMIC DNA]</scope>
    <source>
        <strain evidence="3 5">DSM 4103</strain>
    </source>
</reference>
<dbReference type="AlphaFoldDB" id="A0A2A2HEK6"/>
<dbReference type="EMBL" id="LMVN01000006">
    <property type="protein sequence ID" value="PAV07901.1"/>
    <property type="molecule type" value="Genomic_DNA"/>
</dbReference>
<dbReference type="PROSITE" id="PS51257">
    <property type="entry name" value="PROKAR_LIPOPROTEIN"/>
    <property type="match status" value="1"/>
</dbReference>
<keyword evidence="1" id="KW-0472">Membrane</keyword>
<evidence type="ECO:0000313" key="2">
    <source>
        <dbReference type="EMBL" id="PAV07901.1"/>
    </source>
</evidence>
<gene>
    <name evidence="2" type="ORF">ASJ82_06860</name>
    <name evidence="3" type="ORF">MSCUN_09080</name>
</gene>
<name>A0A2A2HEK6_9EURY</name>
<dbReference type="OrthoDB" id="77273at2157"/>
<keyword evidence="4" id="KW-1185">Reference proteome</keyword>
<keyword evidence="1" id="KW-1133">Transmembrane helix</keyword>
<dbReference type="RefSeq" id="WP_095608247.1">
    <property type="nucleotide sequence ID" value="NZ_LMVN01000006.1"/>
</dbReference>
<comment type="caution">
    <text evidence="2">The sequence shown here is derived from an EMBL/GenBank/DDBJ whole genome shotgun (WGS) entry which is preliminary data.</text>
</comment>
<sequence length="386" mass="43822">MNRKSLLILLIIIIFASIQSCCATSVFLTSDHIGTESNDNEMLSEVKQYIQQLDPSVDVIIDPQAPSPGEGSRAVEADYDVVVNFAAVDCGNFQVLAHGSAKSDKQVIFVNTGNLNLDNKSFIKRAWDDNYSPTSFAAIASPSRFLNDAGINYIQPLQQFPDAGVDGVYQQSDNEVNKYIAEQIVDDIKNYNPNNEKTYDESLILKHQLNPSQMAQASSEYLNSNQSDNTTYNGYTTAQLLYLTSSYLNGTPLTTPDDYEEPDNPSETSYLTQDTYSYYDYVQMATITQEYMNENHKAPNSIDYNGAHIGYYDLQYNFAKITQNHTNNKNMDFMREYKFTKTHDNILTSLLPIAVVGIIILTALYLLRRYLINKKRKQQQRRRRGF</sequence>
<keyword evidence="1" id="KW-0812">Transmembrane</keyword>
<reference evidence="2 4" key="2">
    <citation type="journal article" date="2017" name="BMC Genomics">
        <title>Genomic analysis of methanogenic archaea reveals a shift towards energy conservation.</title>
        <authorList>
            <person name="Gilmore S.P."/>
            <person name="Henske J.K."/>
            <person name="Sexton J.A."/>
            <person name="Solomon K.V."/>
            <person name="Seppala S."/>
            <person name="Yoo J.I."/>
            <person name="Huyett L.M."/>
            <person name="Pressman A."/>
            <person name="Cogan J.Z."/>
            <person name="Kivenson V."/>
            <person name="Peng X."/>
            <person name="Tan Y."/>
            <person name="Valentine D.L."/>
            <person name="O'Malley M.A."/>
        </authorList>
    </citation>
    <scope>NUCLEOTIDE SEQUENCE [LARGE SCALE GENOMIC DNA]</scope>
    <source>
        <strain evidence="2 4">1R-7</strain>
    </source>
</reference>
<evidence type="ECO:0000313" key="5">
    <source>
        <dbReference type="Proteomes" id="UP000246004"/>
    </source>
</evidence>